<dbReference type="EMBL" id="MFSQ01000094">
    <property type="protein sequence ID" value="OGI39605.1"/>
    <property type="molecule type" value="Genomic_DNA"/>
</dbReference>
<sequence>MAYTYPQPQDIGIAIPATLRPERFRAGFSHGLRGGQLDHVEYFRLSFRMGFRTAKLYLREVRRRRGLIEFPMRARFRQRATGLEHC</sequence>
<reference evidence="1 2" key="1">
    <citation type="journal article" date="2016" name="Nat. Commun.">
        <title>Thousands of microbial genomes shed light on interconnected biogeochemical processes in an aquifer system.</title>
        <authorList>
            <person name="Anantharaman K."/>
            <person name="Brown C.T."/>
            <person name="Hug L.A."/>
            <person name="Sharon I."/>
            <person name="Castelle C.J."/>
            <person name="Probst A.J."/>
            <person name="Thomas B.C."/>
            <person name="Singh A."/>
            <person name="Wilkins M.J."/>
            <person name="Karaoz U."/>
            <person name="Brodie E.L."/>
            <person name="Williams K.H."/>
            <person name="Hubbard S.S."/>
            <person name="Banfield J.F."/>
        </authorList>
    </citation>
    <scope>NUCLEOTIDE SEQUENCE [LARGE SCALE GENOMIC DNA]</scope>
</reference>
<evidence type="ECO:0000313" key="1">
    <source>
        <dbReference type="EMBL" id="OGI39605.1"/>
    </source>
</evidence>
<evidence type="ECO:0000313" key="2">
    <source>
        <dbReference type="Proteomes" id="UP000178379"/>
    </source>
</evidence>
<proteinExistence type="predicted"/>
<comment type="caution">
    <text evidence="1">The sequence shown here is derived from an EMBL/GenBank/DDBJ whole genome shotgun (WGS) entry which is preliminary data.</text>
</comment>
<accession>A0A1F6T3N0</accession>
<gene>
    <name evidence="1" type="ORF">A2140_06850</name>
</gene>
<name>A0A1F6T3N0_9PROT</name>
<protein>
    <submittedName>
        <fullName evidence="1">Uncharacterized protein</fullName>
    </submittedName>
</protein>
<organism evidence="1 2">
    <name type="scientific">Candidatus Muproteobacteria bacterium RBG_16_62_13</name>
    <dbReference type="NCBI Taxonomy" id="1817756"/>
    <lineage>
        <taxon>Bacteria</taxon>
        <taxon>Pseudomonadati</taxon>
        <taxon>Pseudomonadota</taxon>
        <taxon>Candidatus Muproteobacteria</taxon>
    </lineage>
</organism>
<dbReference type="Proteomes" id="UP000178379">
    <property type="component" value="Unassembled WGS sequence"/>
</dbReference>
<dbReference type="AlphaFoldDB" id="A0A1F6T3N0"/>